<comment type="caution">
    <text evidence="1">The sequence shown here is derived from an EMBL/GenBank/DDBJ whole genome shotgun (WGS) entry which is preliminary data.</text>
</comment>
<proteinExistence type="predicted"/>
<evidence type="ECO:0000313" key="1">
    <source>
        <dbReference type="EMBL" id="GIP59300.1"/>
    </source>
</evidence>
<dbReference type="Proteomes" id="UP000681290">
    <property type="component" value="Unassembled WGS sequence"/>
</dbReference>
<dbReference type="Gene3D" id="2.60.120.260">
    <property type="entry name" value="Galactose-binding domain-like"/>
    <property type="match status" value="1"/>
</dbReference>
<evidence type="ECO:0000313" key="2">
    <source>
        <dbReference type="Proteomes" id="UP000681290"/>
    </source>
</evidence>
<sequence length="66" mass="7460">MRRYVLRLFAKNFGAPEMAANMGSSPIPNYTIDNIPVTNGQIEIGIWTDANANNWAAFDNFELIRK</sequence>
<reference evidence="1 2" key="1">
    <citation type="submission" date="2021-03" db="EMBL/GenBank/DDBJ databases">
        <title>Antimicrobial resistance genes in bacteria isolated from Japanese honey, and their potential for conferring macrolide and lincosamide resistance in the American foulbrood pathogen Paenibacillus larvae.</title>
        <authorList>
            <person name="Okamoto M."/>
            <person name="Kumagai M."/>
            <person name="Kanamori H."/>
            <person name="Takamatsu D."/>
        </authorList>
    </citation>
    <scope>NUCLEOTIDE SEQUENCE [LARGE SCALE GENOMIC DNA]</scope>
    <source>
        <strain evidence="1 2">J15TS10</strain>
    </source>
</reference>
<accession>A0ABQ4MTS0</accession>
<name>A0ABQ4MTS0_9BACL</name>
<protein>
    <submittedName>
        <fullName evidence="1">Uncharacterized protein</fullName>
    </submittedName>
</protein>
<dbReference type="RefSeq" id="WP_213592073.1">
    <property type="nucleotide sequence ID" value="NZ_BOSM01000005.1"/>
</dbReference>
<gene>
    <name evidence="1" type="ORF">J15TS10_31140</name>
</gene>
<organism evidence="1 2">
    <name type="scientific">Paenibacillus woosongensis</name>
    <dbReference type="NCBI Taxonomy" id="307580"/>
    <lineage>
        <taxon>Bacteria</taxon>
        <taxon>Bacillati</taxon>
        <taxon>Bacillota</taxon>
        <taxon>Bacilli</taxon>
        <taxon>Bacillales</taxon>
        <taxon>Paenibacillaceae</taxon>
        <taxon>Paenibacillus</taxon>
    </lineage>
</organism>
<keyword evidence="2" id="KW-1185">Reference proteome</keyword>
<dbReference type="EMBL" id="BOSM01000005">
    <property type="protein sequence ID" value="GIP59300.1"/>
    <property type="molecule type" value="Genomic_DNA"/>
</dbReference>